<dbReference type="InterPro" id="IPR001810">
    <property type="entry name" value="F-box_dom"/>
</dbReference>
<dbReference type="Pfam" id="PF08755">
    <property type="entry name" value="YccV-like"/>
    <property type="match status" value="1"/>
</dbReference>
<feature type="domain" description="F-box" evidence="1">
    <location>
        <begin position="3"/>
        <end position="50"/>
    </location>
</feature>
<dbReference type="SUPFAM" id="SSF141255">
    <property type="entry name" value="YccV-like"/>
    <property type="match status" value="1"/>
</dbReference>
<reference evidence="2 3" key="1">
    <citation type="journal article" date="2018" name="Front. Microbiol.">
        <title>Genome-Wide Analysis of Corynespora cassiicola Leaf Fall Disease Putative Effectors.</title>
        <authorList>
            <person name="Lopez D."/>
            <person name="Ribeiro S."/>
            <person name="Label P."/>
            <person name="Fumanal B."/>
            <person name="Venisse J.S."/>
            <person name="Kohler A."/>
            <person name="de Oliveira R.R."/>
            <person name="Labutti K."/>
            <person name="Lipzen A."/>
            <person name="Lail K."/>
            <person name="Bauer D."/>
            <person name="Ohm R.A."/>
            <person name="Barry K.W."/>
            <person name="Spatafora J."/>
            <person name="Grigoriev I.V."/>
            <person name="Martin F.M."/>
            <person name="Pujade-Renaud V."/>
        </authorList>
    </citation>
    <scope>NUCLEOTIDE SEQUENCE [LARGE SCALE GENOMIC DNA]</scope>
    <source>
        <strain evidence="2 3">Philippines</strain>
    </source>
</reference>
<dbReference type="NCBIfam" id="TIGR02097">
    <property type="entry name" value="yccV"/>
    <property type="match status" value="1"/>
</dbReference>
<dbReference type="SUPFAM" id="SSF81383">
    <property type="entry name" value="F-box domain"/>
    <property type="match status" value="1"/>
</dbReference>
<dbReference type="PROSITE" id="PS50181">
    <property type="entry name" value="FBOX"/>
    <property type="match status" value="1"/>
</dbReference>
<evidence type="ECO:0000313" key="2">
    <source>
        <dbReference type="EMBL" id="PSN62446.1"/>
    </source>
</evidence>
<dbReference type="InterPro" id="IPR036623">
    <property type="entry name" value="Hemimethylated_DNA-bd_sf"/>
</dbReference>
<organism evidence="2 3">
    <name type="scientific">Corynespora cassiicola Philippines</name>
    <dbReference type="NCBI Taxonomy" id="1448308"/>
    <lineage>
        <taxon>Eukaryota</taxon>
        <taxon>Fungi</taxon>
        <taxon>Dikarya</taxon>
        <taxon>Ascomycota</taxon>
        <taxon>Pezizomycotina</taxon>
        <taxon>Dothideomycetes</taxon>
        <taxon>Pleosporomycetidae</taxon>
        <taxon>Pleosporales</taxon>
        <taxon>Corynesporascaceae</taxon>
        <taxon>Corynespora</taxon>
    </lineage>
</organism>
<proteinExistence type="predicted"/>
<evidence type="ECO:0000313" key="3">
    <source>
        <dbReference type="Proteomes" id="UP000240883"/>
    </source>
</evidence>
<dbReference type="SMART" id="SM00992">
    <property type="entry name" value="YccV-like"/>
    <property type="match status" value="1"/>
</dbReference>
<dbReference type="OrthoDB" id="28868at2759"/>
<evidence type="ECO:0000259" key="1">
    <source>
        <dbReference type="PROSITE" id="PS50181"/>
    </source>
</evidence>
<dbReference type="AlphaFoldDB" id="A0A2T2NB19"/>
<dbReference type="PANTHER" id="PTHR31350">
    <property type="entry name" value="SI:DKEY-261L7.2"/>
    <property type="match status" value="1"/>
</dbReference>
<keyword evidence="3" id="KW-1185">Reference proteome</keyword>
<sequence>MDRPSLSTLPIEILEAVFLHLDPQSLLAASRTNRFIKKATVDAPIIWRHLCKTQFKSWAPRHDIAAKFAGPLSDVDWRALFIERKRIEKETLCRLDHVLATQQDRIRYINEIADYGYDVKETLLRQVACPDNAEDVLARRYFANAILERIQREMAVNIWKDLHNGRNVPIEMALGAYDIFARTGEDIDFETIGRDLDRLAQGVRDMCVDFDSMSTRMKASTLASYLRDEGFRGVPDRTYRALRNSFIGLVLRSSTHESLPLISVAIFCAVAARLGLDARPCGFLYHVYCLVYAPKDYTLCGDYKPNNSPNPDFMYLDPFRSSDEVVLPDLQRTLGSYGVPSSEHEHFLTDTTTREMVLRTARNIMNSVQTIRQTEAGVYGINSTWLNAYPDMDNSFYATIWSMLILGPRDDEQGLSNMSTRRRQYLPYLLEHFQTHYPWDVTLLEQYVIPLFYNEPECQRLLTFVHSMHNIDSMRKPVNARNNRANNVHYKVGMLFKHKRYHYEGVITGWDTSCDAGEDWIQSMGVDRLANGRMQSFYHVLVCDKSVRYVAEENILPVLPSVKPSEAMLKLAGRHFKRWDDVAHCFVSNVKDEYPDD</sequence>
<dbReference type="Gene3D" id="2.30.30.390">
    <property type="entry name" value="Hemimethylated DNA-binding domain"/>
    <property type="match status" value="1"/>
</dbReference>
<accession>A0A2T2NB19</accession>
<dbReference type="Pfam" id="PF12937">
    <property type="entry name" value="F-box-like"/>
    <property type="match status" value="1"/>
</dbReference>
<dbReference type="InterPro" id="IPR036047">
    <property type="entry name" value="F-box-like_dom_sf"/>
</dbReference>
<dbReference type="GO" id="GO:0003677">
    <property type="term" value="F:DNA binding"/>
    <property type="evidence" value="ECO:0007669"/>
    <property type="project" value="InterPro"/>
</dbReference>
<dbReference type="Gene3D" id="1.20.1280.50">
    <property type="match status" value="1"/>
</dbReference>
<dbReference type="STRING" id="1448308.A0A2T2NB19"/>
<dbReference type="InterPro" id="IPR032698">
    <property type="entry name" value="SirB1_N"/>
</dbReference>
<dbReference type="Proteomes" id="UP000240883">
    <property type="component" value="Unassembled WGS sequence"/>
</dbReference>
<dbReference type="EMBL" id="KZ678141">
    <property type="protein sequence ID" value="PSN62446.1"/>
    <property type="molecule type" value="Genomic_DNA"/>
</dbReference>
<dbReference type="Pfam" id="PF13369">
    <property type="entry name" value="Transglut_core2"/>
    <property type="match status" value="1"/>
</dbReference>
<gene>
    <name evidence="2" type="ORF">BS50DRAFT_118999</name>
</gene>
<dbReference type="PANTHER" id="PTHR31350:SF27">
    <property type="entry name" value="HEMIMETHYLATED DNA-BINDING DOMAIN-CONTAINING PROTEIN"/>
    <property type="match status" value="1"/>
</dbReference>
<dbReference type="InterPro" id="IPR011722">
    <property type="entry name" value="Hemimethylated_DNA-bd_dom"/>
</dbReference>
<name>A0A2T2NB19_CORCC</name>
<protein>
    <submittedName>
        <fullName evidence="2">F-box domain-containing protein</fullName>
    </submittedName>
</protein>